<reference evidence="6" key="1">
    <citation type="submission" date="2020-10" db="EMBL/GenBank/DDBJ databases">
        <authorList>
            <person name="Gilroy R."/>
        </authorList>
    </citation>
    <scope>NUCLEOTIDE SEQUENCE</scope>
    <source>
        <strain evidence="6">2830</strain>
    </source>
</reference>
<dbReference type="Gene3D" id="3.40.1090.10">
    <property type="entry name" value="Cytosolic phospholipase A2 catalytic domain"/>
    <property type="match status" value="2"/>
</dbReference>
<feature type="short sequence motif" description="GXGXXG" evidence="4">
    <location>
        <begin position="13"/>
        <end position="18"/>
    </location>
</feature>
<evidence type="ECO:0000256" key="1">
    <source>
        <dbReference type="ARBA" id="ARBA00022801"/>
    </source>
</evidence>
<evidence type="ECO:0000256" key="3">
    <source>
        <dbReference type="ARBA" id="ARBA00023098"/>
    </source>
</evidence>
<feature type="active site" description="Nucleophile" evidence="4">
    <location>
        <position position="42"/>
    </location>
</feature>
<keyword evidence="1 4" id="KW-0378">Hydrolase</keyword>
<evidence type="ECO:0000313" key="6">
    <source>
        <dbReference type="EMBL" id="HIU10248.1"/>
    </source>
</evidence>
<dbReference type="PROSITE" id="PS51635">
    <property type="entry name" value="PNPLA"/>
    <property type="match status" value="1"/>
</dbReference>
<comment type="caution">
    <text evidence="4">Lacks conserved residue(s) required for the propagation of feature annotation.</text>
</comment>
<feature type="active site" description="Proton acceptor" evidence="4">
    <location>
        <position position="154"/>
    </location>
</feature>
<dbReference type="GO" id="GO:0016787">
    <property type="term" value="F:hydrolase activity"/>
    <property type="evidence" value="ECO:0007669"/>
    <property type="project" value="UniProtKB-UniRule"/>
</dbReference>
<proteinExistence type="predicted"/>
<comment type="caution">
    <text evidence="6">The sequence shown here is derived from an EMBL/GenBank/DDBJ whole genome shotgun (WGS) entry which is preliminary data.</text>
</comment>
<dbReference type="PANTHER" id="PTHR14226:SF76">
    <property type="entry name" value="NTE FAMILY PROTEIN RSSA"/>
    <property type="match status" value="1"/>
</dbReference>
<organism evidence="6 7">
    <name type="scientific">Candidatus Avidehalobacter gallistercoris</name>
    <dbReference type="NCBI Taxonomy" id="2840694"/>
    <lineage>
        <taxon>Bacteria</taxon>
        <taxon>Bacillati</taxon>
        <taxon>Bacillota</taxon>
        <taxon>Clostridia</taxon>
        <taxon>Eubacteriales</taxon>
        <taxon>Peptococcaceae</taxon>
        <taxon>Peptococcaceae incertae sedis</taxon>
        <taxon>Candidatus Avidehalobacter</taxon>
    </lineage>
</organism>
<dbReference type="EMBL" id="DVMH01000019">
    <property type="protein sequence ID" value="HIU10248.1"/>
    <property type="molecule type" value="Genomic_DNA"/>
</dbReference>
<dbReference type="GO" id="GO:0016042">
    <property type="term" value="P:lipid catabolic process"/>
    <property type="evidence" value="ECO:0007669"/>
    <property type="project" value="UniProtKB-UniRule"/>
</dbReference>
<evidence type="ECO:0000256" key="4">
    <source>
        <dbReference type="PROSITE-ProRule" id="PRU01161"/>
    </source>
</evidence>
<evidence type="ECO:0000259" key="5">
    <source>
        <dbReference type="PROSITE" id="PS51635"/>
    </source>
</evidence>
<dbReference type="InterPro" id="IPR016035">
    <property type="entry name" value="Acyl_Trfase/lysoPLipase"/>
</dbReference>
<dbReference type="InterPro" id="IPR002641">
    <property type="entry name" value="PNPLA_dom"/>
</dbReference>
<keyword evidence="3 4" id="KW-0443">Lipid metabolism</keyword>
<feature type="domain" description="PNPLA" evidence="5">
    <location>
        <begin position="9"/>
        <end position="167"/>
    </location>
</feature>
<name>A0A9D1HLS5_9FIRM</name>
<accession>A0A9D1HLS5</accession>
<dbReference type="Proteomes" id="UP000824124">
    <property type="component" value="Unassembled WGS sequence"/>
</dbReference>
<evidence type="ECO:0000313" key="7">
    <source>
        <dbReference type="Proteomes" id="UP000824124"/>
    </source>
</evidence>
<gene>
    <name evidence="6" type="ORF">IAB00_03240</name>
</gene>
<dbReference type="CDD" id="cd07205">
    <property type="entry name" value="Pat_PNPLA6_PNPLA7_NTE1_like"/>
    <property type="match status" value="1"/>
</dbReference>
<feature type="short sequence motif" description="GXSXG" evidence="4">
    <location>
        <begin position="40"/>
        <end position="44"/>
    </location>
</feature>
<protein>
    <submittedName>
        <fullName evidence="6">Patatin-like phospholipase family protein</fullName>
    </submittedName>
</protein>
<sequence length="256" mass="27906">MGTRKKLGIAFGGGGIRGMAHIGLMEELDKRGIRPDIISGTSIGSLMGALYACGYQGSFLAALLENLSLKQIMNISPSTKGLISGNNYAEFARLLTKERNIEDLPTPLRIIATDLDRAEMTVFDHGPIWRAVHASSAIPGVFAPVEYQNTLYVDGCLCDNCPCQILRDMGAEVVVAVDLDTLKGKETPVNRQNIINILQRSIDVMGKKNSSSHLADVRLTPMKEYISSLDLAKADWALECGRREAAEKIEQIMALL</sequence>
<evidence type="ECO:0000256" key="2">
    <source>
        <dbReference type="ARBA" id="ARBA00022963"/>
    </source>
</evidence>
<dbReference type="AlphaFoldDB" id="A0A9D1HLS5"/>
<dbReference type="SUPFAM" id="SSF52151">
    <property type="entry name" value="FabD/lysophospholipase-like"/>
    <property type="match status" value="1"/>
</dbReference>
<keyword evidence="2 4" id="KW-0442">Lipid degradation</keyword>
<dbReference type="InterPro" id="IPR050301">
    <property type="entry name" value="NTE"/>
</dbReference>
<dbReference type="PANTHER" id="PTHR14226">
    <property type="entry name" value="NEUROPATHY TARGET ESTERASE/SWISS CHEESE D.MELANOGASTER"/>
    <property type="match status" value="1"/>
</dbReference>
<dbReference type="Pfam" id="PF01734">
    <property type="entry name" value="Patatin"/>
    <property type="match status" value="1"/>
</dbReference>
<reference evidence="6" key="2">
    <citation type="journal article" date="2021" name="PeerJ">
        <title>Extensive microbial diversity within the chicken gut microbiome revealed by metagenomics and culture.</title>
        <authorList>
            <person name="Gilroy R."/>
            <person name="Ravi A."/>
            <person name="Getino M."/>
            <person name="Pursley I."/>
            <person name="Horton D.L."/>
            <person name="Alikhan N.F."/>
            <person name="Baker D."/>
            <person name="Gharbi K."/>
            <person name="Hall N."/>
            <person name="Watson M."/>
            <person name="Adriaenssens E.M."/>
            <person name="Foster-Nyarko E."/>
            <person name="Jarju S."/>
            <person name="Secka A."/>
            <person name="Antonio M."/>
            <person name="Oren A."/>
            <person name="Chaudhuri R.R."/>
            <person name="La Ragione R."/>
            <person name="Hildebrand F."/>
            <person name="Pallen M.J."/>
        </authorList>
    </citation>
    <scope>NUCLEOTIDE SEQUENCE</scope>
    <source>
        <strain evidence="6">2830</strain>
    </source>
</reference>